<dbReference type="Gene3D" id="1.25.40.10">
    <property type="entry name" value="Tetratricopeptide repeat domain"/>
    <property type="match status" value="1"/>
</dbReference>
<dbReference type="Proteomes" id="UP000242715">
    <property type="component" value="Unassembled WGS sequence"/>
</dbReference>
<dbReference type="OrthoDB" id="185373at2759"/>
<dbReference type="NCBIfam" id="TIGR00756">
    <property type="entry name" value="PPR"/>
    <property type="match status" value="1"/>
</dbReference>
<evidence type="ECO:0000313" key="6">
    <source>
        <dbReference type="Proteomes" id="UP000242715"/>
    </source>
</evidence>
<dbReference type="GO" id="GO:0003723">
    <property type="term" value="F:RNA binding"/>
    <property type="evidence" value="ECO:0007669"/>
    <property type="project" value="InterPro"/>
</dbReference>
<gene>
    <name evidence="5" type="ORF">TSUD_207890</name>
</gene>
<dbReference type="AlphaFoldDB" id="A0A2Z6NJ79"/>
<accession>A0A2Z6NJ79</accession>
<name>A0A2Z6NJ79_TRISU</name>
<dbReference type="PANTHER" id="PTHR47926:SF454">
    <property type="entry name" value="REPEAT-CONTAINING PROTEIN, PUTATIVE-RELATED"/>
    <property type="match status" value="1"/>
</dbReference>
<proteinExistence type="inferred from homology"/>
<keyword evidence="2" id="KW-0677">Repeat</keyword>
<dbReference type="InterPro" id="IPR011990">
    <property type="entry name" value="TPR-like_helical_dom_sf"/>
</dbReference>
<evidence type="ECO:0000256" key="1">
    <source>
        <dbReference type="ARBA" id="ARBA00006643"/>
    </source>
</evidence>
<dbReference type="FunFam" id="1.25.40.10:FF:000470">
    <property type="entry name" value="Pentatricopeptide repeat-containing protein At5g66520"/>
    <property type="match status" value="1"/>
</dbReference>
<evidence type="ECO:0000256" key="3">
    <source>
        <dbReference type="PROSITE-ProRule" id="PRU00708"/>
    </source>
</evidence>
<feature type="domain" description="DYW" evidence="4">
    <location>
        <begin position="194"/>
        <end position="245"/>
    </location>
</feature>
<dbReference type="InterPro" id="IPR002885">
    <property type="entry name" value="PPR_rpt"/>
</dbReference>
<organism evidence="5 6">
    <name type="scientific">Trifolium subterraneum</name>
    <name type="common">Subterranean clover</name>
    <dbReference type="NCBI Taxonomy" id="3900"/>
    <lineage>
        <taxon>Eukaryota</taxon>
        <taxon>Viridiplantae</taxon>
        <taxon>Streptophyta</taxon>
        <taxon>Embryophyta</taxon>
        <taxon>Tracheophyta</taxon>
        <taxon>Spermatophyta</taxon>
        <taxon>Magnoliopsida</taxon>
        <taxon>eudicotyledons</taxon>
        <taxon>Gunneridae</taxon>
        <taxon>Pentapetalae</taxon>
        <taxon>rosids</taxon>
        <taxon>fabids</taxon>
        <taxon>Fabales</taxon>
        <taxon>Fabaceae</taxon>
        <taxon>Papilionoideae</taxon>
        <taxon>50 kb inversion clade</taxon>
        <taxon>NPAAA clade</taxon>
        <taxon>Hologalegina</taxon>
        <taxon>IRL clade</taxon>
        <taxon>Trifolieae</taxon>
        <taxon>Trifolium</taxon>
    </lineage>
</organism>
<dbReference type="EMBL" id="DF973612">
    <property type="protein sequence ID" value="GAU35985.1"/>
    <property type="molecule type" value="Genomic_DNA"/>
</dbReference>
<dbReference type="InterPro" id="IPR046960">
    <property type="entry name" value="PPR_At4g14850-like_plant"/>
</dbReference>
<reference evidence="6" key="1">
    <citation type="journal article" date="2017" name="Front. Plant Sci.">
        <title>Climate Clever Clovers: New Paradigm to Reduce the Environmental Footprint of Ruminants by Breeding Low Methanogenic Forages Utilizing Haplotype Variation.</title>
        <authorList>
            <person name="Kaur P."/>
            <person name="Appels R."/>
            <person name="Bayer P.E."/>
            <person name="Keeble-Gagnere G."/>
            <person name="Wang J."/>
            <person name="Hirakawa H."/>
            <person name="Shirasawa K."/>
            <person name="Vercoe P."/>
            <person name="Stefanova K."/>
            <person name="Durmic Z."/>
            <person name="Nichols P."/>
            <person name="Revell C."/>
            <person name="Isobe S.N."/>
            <person name="Edwards D."/>
            <person name="Erskine W."/>
        </authorList>
    </citation>
    <scope>NUCLEOTIDE SEQUENCE [LARGE SCALE GENOMIC DNA]</scope>
    <source>
        <strain evidence="6">cv. Daliak</strain>
    </source>
</reference>
<evidence type="ECO:0000313" key="5">
    <source>
        <dbReference type="EMBL" id="GAU35985.1"/>
    </source>
</evidence>
<evidence type="ECO:0000256" key="2">
    <source>
        <dbReference type="ARBA" id="ARBA00022737"/>
    </source>
</evidence>
<dbReference type="PROSITE" id="PS51375">
    <property type="entry name" value="PPR"/>
    <property type="match status" value="1"/>
</dbReference>
<dbReference type="PANTHER" id="PTHR47926">
    <property type="entry name" value="PENTATRICOPEPTIDE REPEAT-CONTAINING PROTEIN"/>
    <property type="match status" value="1"/>
</dbReference>
<dbReference type="Pfam" id="PF14432">
    <property type="entry name" value="DYW_deaminase"/>
    <property type="match status" value="1"/>
</dbReference>
<feature type="repeat" description="PPR" evidence="3">
    <location>
        <begin position="90"/>
        <end position="124"/>
    </location>
</feature>
<sequence>MSCPSPILHFLPGSDPPYNILEQHPYLNLLTKCNNFNTFKQIHSLIIKTGLHNTVFVQSKLIHFCAVSSSGDLSYALSLFSENQHQHKHNRFIWNSLIRGHSLSSSPISSLHLFSRMLCYGLQPNSHTFPFLFKSCAKAKATHEGKQLHAHALKLSIQFHPHVHTSIIHMYASVGELDFARMLDEVDKLLEENGFVPDTSEVLYDMDEEWKEGALSQHSEKLAIAFGLISTKPGTTIRIVKNLRMGFAHVMIAGDT</sequence>
<keyword evidence="6" id="KW-1185">Reference proteome</keyword>
<dbReference type="InterPro" id="IPR032867">
    <property type="entry name" value="DYW_dom"/>
</dbReference>
<comment type="similarity">
    <text evidence="1">Belongs to the PPR family. PCMP-H subfamily.</text>
</comment>
<evidence type="ECO:0000259" key="4">
    <source>
        <dbReference type="Pfam" id="PF14432"/>
    </source>
</evidence>
<protein>
    <recommendedName>
        <fullName evidence="4">DYW domain-containing protein</fullName>
    </recommendedName>
</protein>
<dbReference type="GO" id="GO:0008270">
    <property type="term" value="F:zinc ion binding"/>
    <property type="evidence" value="ECO:0007669"/>
    <property type="project" value="InterPro"/>
</dbReference>
<dbReference type="GO" id="GO:0009451">
    <property type="term" value="P:RNA modification"/>
    <property type="evidence" value="ECO:0007669"/>
    <property type="project" value="InterPro"/>
</dbReference>
<dbReference type="Pfam" id="PF01535">
    <property type="entry name" value="PPR"/>
    <property type="match status" value="1"/>
</dbReference>